<sequence>MISVLLLQLVTFYLIHLTQAGPLAAPDVQIPNCNDGMHPRARELLVKGVMSKNPKLKYACHLSEGFAFSDAYPPNYLYYDGRKHDYSKARDFVLGAVEEWEATLREMKSRERFVCTLSTNKKYLLVCVFE</sequence>
<feature type="signal peptide" evidence="1">
    <location>
        <begin position="1"/>
        <end position="20"/>
    </location>
</feature>
<evidence type="ECO:0008006" key="4">
    <source>
        <dbReference type="Google" id="ProtNLM"/>
    </source>
</evidence>
<evidence type="ECO:0000256" key="1">
    <source>
        <dbReference type="SAM" id="SignalP"/>
    </source>
</evidence>
<gene>
    <name evidence="2" type="primary">Acey_s0046.g1417</name>
    <name evidence="2" type="synonym">ASPR-s0046.g1417</name>
    <name evidence="2" type="ORF">Y032_0046g1417</name>
</gene>
<name>A0A016UCW2_9BILA</name>
<proteinExistence type="predicted"/>
<dbReference type="EMBL" id="JARK01001382">
    <property type="protein sequence ID" value="EYC12776.1"/>
    <property type="molecule type" value="Genomic_DNA"/>
</dbReference>
<reference evidence="3" key="1">
    <citation type="journal article" date="2015" name="Nat. Genet.">
        <title>The genome and transcriptome of the zoonotic hookworm Ancylostoma ceylanicum identify infection-specific gene families.</title>
        <authorList>
            <person name="Schwarz E.M."/>
            <person name="Hu Y."/>
            <person name="Antoshechkin I."/>
            <person name="Miller M.M."/>
            <person name="Sternberg P.W."/>
            <person name="Aroian R.V."/>
        </authorList>
    </citation>
    <scope>NUCLEOTIDE SEQUENCE</scope>
    <source>
        <strain evidence="3">HY135</strain>
    </source>
</reference>
<dbReference type="Proteomes" id="UP000024635">
    <property type="component" value="Unassembled WGS sequence"/>
</dbReference>
<keyword evidence="3" id="KW-1185">Reference proteome</keyword>
<protein>
    <recommendedName>
        <fullName evidence="4">SCP domain-containing protein</fullName>
    </recommendedName>
</protein>
<evidence type="ECO:0000313" key="2">
    <source>
        <dbReference type="EMBL" id="EYC12776.1"/>
    </source>
</evidence>
<comment type="caution">
    <text evidence="2">The sequence shown here is derived from an EMBL/GenBank/DDBJ whole genome shotgun (WGS) entry which is preliminary data.</text>
</comment>
<accession>A0A016UCW2</accession>
<dbReference type="Pfam" id="PF17641">
    <property type="entry name" value="ASPRs"/>
    <property type="match status" value="1"/>
</dbReference>
<keyword evidence="1" id="KW-0732">Signal</keyword>
<organism evidence="2 3">
    <name type="scientific">Ancylostoma ceylanicum</name>
    <dbReference type="NCBI Taxonomy" id="53326"/>
    <lineage>
        <taxon>Eukaryota</taxon>
        <taxon>Metazoa</taxon>
        <taxon>Ecdysozoa</taxon>
        <taxon>Nematoda</taxon>
        <taxon>Chromadorea</taxon>
        <taxon>Rhabditida</taxon>
        <taxon>Rhabditina</taxon>
        <taxon>Rhabditomorpha</taxon>
        <taxon>Strongyloidea</taxon>
        <taxon>Ancylostomatidae</taxon>
        <taxon>Ancylostomatinae</taxon>
        <taxon>Ancylostoma</taxon>
    </lineage>
</organism>
<dbReference type="AlphaFoldDB" id="A0A016UCW2"/>
<dbReference type="InterPro" id="IPR035109">
    <property type="entry name" value="ASPR"/>
</dbReference>
<feature type="chain" id="PRO_5001489155" description="SCP domain-containing protein" evidence="1">
    <location>
        <begin position="21"/>
        <end position="130"/>
    </location>
</feature>
<evidence type="ECO:0000313" key="3">
    <source>
        <dbReference type="Proteomes" id="UP000024635"/>
    </source>
</evidence>